<dbReference type="RefSeq" id="WP_152118763.1">
    <property type="nucleotide sequence ID" value="NZ_QJOW01000001.1"/>
</dbReference>
<organism evidence="3 5">
    <name type="scientific">Halosegnis rubeus</name>
    <dbReference type="NCBI Taxonomy" id="2212850"/>
    <lineage>
        <taxon>Archaea</taxon>
        <taxon>Methanobacteriati</taxon>
        <taxon>Methanobacteriota</taxon>
        <taxon>Stenosarchaea group</taxon>
        <taxon>Halobacteria</taxon>
        <taxon>Halobacteriales</taxon>
        <taxon>Natronomonadaceae</taxon>
        <taxon>Halosegnis</taxon>
    </lineage>
</organism>
<dbReference type="SUPFAM" id="SSF49464">
    <property type="entry name" value="Carboxypeptidase regulatory domain-like"/>
    <property type="match status" value="1"/>
</dbReference>
<evidence type="ECO:0000259" key="2">
    <source>
        <dbReference type="Pfam" id="PF14321"/>
    </source>
</evidence>
<proteinExistence type="predicted"/>
<feature type="region of interest" description="Disordered" evidence="1">
    <location>
        <begin position="91"/>
        <end position="131"/>
    </location>
</feature>
<sequence length="223" mass="23217">MRSEAPPCITLKGANSSLVDEYDVASGDYTKVFLNVSEVDGRLTSGESADVKLPSGKLQLNQNFTVESGSSVDFVYDINVVERGNGGYNIRPVASESGTDVPIKRVDDPEASESEDATGDDAETTTPTASGELSATFEGIVIAGENTTVHVARDGEVVEGATVTYDGTEYTTDANGEVTFAVPSDAEEIEVTVDYEGAETELTATVQSGNGPTPVPEGTATSN</sequence>
<accession>A0A5N5U784</accession>
<dbReference type="Pfam" id="PF14321">
    <property type="entry name" value="DUF4382"/>
    <property type="match status" value="1"/>
</dbReference>
<dbReference type="OrthoDB" id="206301at2157"/>
<feature type="compositionally biased region" description="Acidic residues" evidence="1">
    <location>
        <begin position="109"/>
        <end position="123"/>
    </location>
</feature>
<dbReference type="EMBL" id="QJOW01000001">
    <property type="protein sequence ID" value="KAB7517857.1"/>
    <property type="molecule type" value="Genomic_DNA"/>
</dbReference>
<accession>A0A5N5UGJ3</accession>
<dbReference type="Proteomes" id="UP000326302">
    <property type="component" value="Unassembled WGS sequence"/>
</dbReference>
<name>A0A5N5U784_9EURY</name>
<protein>
    <submittedName>
        <fullName evidence="3">DUF4382 domain-containing protein</fullName>
    </submittedName>
</protein>
<evidence type="ECO:0000313" key="6">
    <source>
        <dbReference type="Proteomes" id="UP000326302"/>
    </source>
</evidence>
<comment type="caution">
    <text evidence="3">The sequence shown here is derived from an EMBL/GenBank/DDBJ whole genome shotgun (WGS) entry which is preliminary data.</text>
</comment>
<dbReference type="EMBL" id="QMDY01000009">
    <property type="protein sequence ID" value="KAB7514453.1"/>
    <property type="molecule type" value="Genomic_DNA"/>
</dbReference>
<gene>
    <name evidence="4" type="ORF">DMP03_00360</name>
    <name evidence="3" type="ORF">DP108_11810</name>
</gene>
<dbReference type="InterPro" id="IPR008969">
    <property type="entry name" value="CarboxyPept-like_regulatory"/>
</dbReference>
<evidence type="ECO:0000313" key="5">
    <source>
        <dbReference type="Proteomes" id="UP000326207"/>
    </source>
</evidence>
<evidence type="ECO:0000313" key="3">
    <source>
        <dbReference type="EMBL" id="KAB7514453.1"/>
    </source>
</evidence>
<evidence type="ECO:0000313" key="4">
    <source>
        <dbReference type="EMBL" id="KAB7517857.1"/>
    </source>
</evidence>
<feature type="domain" description="DUF4382" evidence="2">
    <location>
        <begin position="10"/>
        <end position="92"/>
    </location>
</feature>
<dbReference type="InterPro" id="IPR025491">
    <property type="entry name" value="DUF4382"/>
</dbReference>
<dbReference type="AlphaFoldDB" id="A0A5N5U784"/>
<evidence type="ECO:0000256" key="1">
    <source>
        <dbReference type="SAM" id="MobiDB-lite"/>
    </source>
</evidence>
<dbReference type="Proteomes" id="UP000326207">
    <property type="component" value="Unassembled WGS sequence"/>
</dbReference>
<reference evidence="5 6" key="1">
    <citation type="submission" date="2019-10" db="EMBL/GenBank/DDBJ databases">
        <title>Unraveling microbial dark matter from salterns through culturing: the case of the genus Halosegnis.</title>
        <authorList>
            <person name="Duran-Viseras A."/>
            <person name="Andrei A.-S."/>
            <person name="Vera-Gargallo B."/>
            <person name="Ghai R."/>
            <person name="Sanchez-Porro C."/>
            <person name="Ventosa A."/>
        </authorList>
    </citation>
    <scope>NUCLEOTIDE SEQUENCE [LARGE SCALE GENOMIC DNA]</scope>
    <source>
        <strain evidence="4 6">F17-44</strain>
        <strain evidence="3 5">F19-13</strain>
    </source>
</reference>